<comment type="caution">
    <text evidence="2">The sequence shown here is derived from an EMBL/GenBank/DDBJ whole genome shotgun (WGS) entry which is preliminary data.</text>
</comment>
<accession>A0A256IHT3</accession>
<organism evidence="2 3">
    <name type="scientific">Halorubrum halodurans</name>
    <dbReference type="NCBI Taxonomy" id="1383851"/>
    <lineage>
        <taxon>Archaea</taxon>
        <taxon>Methanobacteriati</taxon>
        <taxon>Methanobacteriota</taxon>
        <taxon>Stenosarchaea group</taxon>
        <taxon>Halobacteria</taxon>
        <taxon>Halobacteriales</taxon>
        <taxon>Haloferacaceae</taxon>
        <taxon>Halorubrum</taxon>
    </lineage>
</organism>
<proteinExistence type="predicted"/>
<reference evidence="2 3" key="1">
    <citation type="journal article" date="2014" name="Front. Microbiol.">
        <title>Population and genomic analysis of the genus Halorubrum.</title>
        <authorList>
            <person name="Fullmer M.S."/>
            <person name="Soucy S.M."/>
            <person name="Swithers K.S."/>
            <person name="Makkay A.M."/>
            <person name="Wheeler R."/>
            <person name="Ventosa A."/>
            <person name="Gogarten J.P."/>
            <person name="Papke R.T."/>
        </authorList>
    </citation>
    <scope>NUCLEOTIDE SEQUENCE [LARGE SCALE GENOMIC DNA]</scope>
    <source>
        <strain evidence="2 3">Cb34</strain>
    </source>
</reference>
<dbReference type="EMBL" id="NHPJ01000094">
    <property type="protein sequence ID" value="OYR56090.1"/>
    <property type="molecule type" value="Genomic_DNA"/>
</dbReference>
<protein>
    <submittedName>
        <fullName evidence="2">Uncharacterized protein</fullName>
    </submittedName>
</protein>
<dbReference type="RefSeq" id="WP_094532748.1">
    <property type="nucleotide sequence ID" value="NZ_NHPJ01000094.1"/>
</dbReference>
<keyword evidence="3" id="KW-1185">Reference proteome</keyword>
<evidence type="ECO:0000313" key="3">
    <source>
        <dbReference type="Proteomes" id="UP000216308"/>
    </source>
</evidence>
<dbReference type="Proteomes" id="UP000216308">
    <property type="component" value="Unassembled WGS sequence"/>
</dbReference>
<name>A0A256IHT3_9EURY</name>
<dbReference type="AlphaFoldDB" id="A0A256IHT3"/>
<evidence type="ECO:0000313" key="2">
    <source>
        <dbReference type="EMBL" id="OYR56090.1"/>
    </source>
</evidence>
<keyword evidence="1" id="KW-1133">Transmembrane helix</keyword>
<sequence>MRPSPSTLERLEDASWPVVVPVVLLFLVGVYRRASRIDPAFGVVVVAFLVLNGGLIALAGRVAGRDGD</sequence>
<evidence type="ECO:0000256" key="1">
    <source>
        <dbReference type="SAM" id="Phobius"/>
    </source>
</evidence>
<keyword evidence="1" id="KW-0472">Membrane</keyword>
<keyword evidence="1" id="KW-0812">Transmembrane</keyword>
<gene>
    <name evidence="2" type="ORF">DJ70_10390</name>
</gene>
<feature type="transmembrane region" description="Helical" evidence="1">
    <location>
        <begin position="14"/>
        <end position="31"/>
    </location>
</feature>
<feature type="transmembrane region" description="Helical" evidence="1">
    <location>
        <begin position="43"/>
        <end position="63"/>
    </location>
</feature>